<dbReference type="SUPFAM" id="SSF46689">
    <property type="entry name" value="Homeodomain-like"/>
    <property type="match status" value="1"/>
</dbReference>
<dbReference type="PROSITE" id="PS01124">
    <property type="entry name" value="HTH_ARAC_FAMILY_2"/>
    <property type="match status" value="1"/>
</dbReference>
<dbReference type="EMBL" id="CP003410">
    <property type="protein sequence ID" value="AGM07950.1"/>
    <property type="molecule type" value="Genomic_DNA"/>
</dbReference>
<sequence length="273" mass="29640">MDIAVPRRSNRLPGVTMAGFRQRLPAPVDIAMVAHPMVTVLIDLSEGEGIVSESHGRRERGSVVIGLMPGELRAGGRVGECLQIRLEPDVAAAVLDASPDLNGTMAPLADVWGRDAERFEDRLRATASWDERFGIAAEVVGRRIHARTPVAPEVAHSWRRTLTSRGRIPVDSLADEVGWDRKRLWSRFRSQLGISPKRAMRLVRFDNAAHLLAAGHPAAGVAAECGYADQSHLNREVKAFTGHTPSAVAVAPWLAIDDVAWPASSGRAHERSA</sequence>
<dbReference type="PANTHER" id="PTHR46796">
    <property type="entry name" value="HTH-TYPE TRANSCRIPTIONAL ACTIVATOR RHAS-RELATED"/>
    <property type="match status" value="1"/>
</dbReference>
<keyword evidence="2" id="KW-0238">DNA-binding</keyword>
<keyword evidence="1" id="KW-0805">Transcription regulation</keyword>
<evidence type="ECO:0000259" key="4">
    <source>
        <dbReference type="PROSITE" id="PS01124"/>
    </source>
</evidence>
<evidence type="ECO:0000313" key="5">
    <source>
        <dbReference type="EMBL" id="AGM07950.1"/>
    </source>
</evidence>
<proteinExistence type="predicted"/>
<evidence type="ECO:0000256" key="1">
    <source>
        <dbReference type="ARBA" id="ARBA00023015"/>
    </source>
</evidence>
<evidence type="ECO:0000256" key="3">
    <source>
        <dbReference type="ARBA" id="ARBA00023163"/>
    </source>
</evidence>
<dbReference type="Proteomes" id="UP000013968">
    <property type="component" value="Chromosome"/>
</dbReference>
<dbReference type="GO" id="GO:0003700">
    <property type="term" value="F:DNA-binding transcription factor activity"/>
    <property type="evidence" value="ECO:0007669"/>
    <property type="project" value="InterPro"/>
</dbReference>
<dbReference type="HOGENOM" id="CLU_066193_0_0_11"/>
<dbReference type="SMART" id="SM00342">
    <property type="entry name" value="HTH_ARAC"/>
    <property type="match status" value="1"/>
</dbReference>
<dbReference type="KEGG" id="aoi:AORI_5367"/>
<dbReference type="AlphaFoldDB" id="R4SZI7"/>
<dbReference type="GO" id="GO:0043565">
    <property type="term" value="F:sequence-specific DNA binding"/>
    <property type="evidence" value="ECO:0007669"/>
    <property type="project" value="InterPro"/>
</dbReference>
<keyword evidence="6" id="KW-1185">Reference proteome</keyword>
<evidence type="ECO:0000313" key="6">
    <source>
        <dbReference type="Proteomes" id="UP000013968"/>
    </source>
</evidence>
<evidence type="ECO:0000256" key="2">
    <source>
        <dbReference type="ARBA" id="ARBA00023125"/>
    </source>
</evidence>
<dbReference type="InterPro" id="IPR050204">
    <property type="entry name" value="AraC_XylS_family_regulators"/>
</dbReference>
<keyword evidence="3" id="KW-0804">Transcription</keyword>
<dbReference type="InterPro" id="IPR018060">
    <property type="entry name" value="HTH_AraC"/>
</dbReference>
<gene>
    <name evidence="5" type="ORF">AORI_5367</name>
</gene>
<organism evidence="5 6">
    <name type="scientific">Amycolatopsis keratiniphila</name>
    <dbReference type="NCBI Taxonomy" id="129921"/>
    <lineage>
        <taxon>Bacteria</taxon>
        <taxon>Bacillati</taxon>
        <taxon>Actinomycetota</taxon>
        <taxon>Actinomycetes</taxon>
        <taxon>Pseudonocardiales</taxon>
        <taxon>Pseudonocardiaceae</taxon>
        <taxon>Amycolatopsis</taxon>
        <taxon>Amycolatopsis japonica group</taxon>
    </lineage>
</organism>
<dbReference type="Pfam" id="PF12833">
    <property type="entry name" value="HTH_18"/>
    <property type="match status" value="1"/>
</dbReference>
<reference evidence="5 6" key="1">
    <citation type="journal article" date="2013" name="BMC Genomics">
        <title>ContigScape: a Cytoscape plugin facilitating microbial genome gap closing.</title>
        <authorList>
            <person name="Tang B."/>
            <person name="Wang Q."/>
            <person name="Yang M."/>
            <person name="Xie F."/>
            <person name="Zhu Y."/>
            <person name="Zhuo Y."/>
            <person name="Wang S."/>
            <person name="Gao H."/>
            <person name="Ding X."/>
            <person name="Zhang L."/>
            <person name="Zhao G."/>
            <person name="Zheng H."/>
        </authorList>
    </citation>
    <scope>NUCLEOTIDE SEQUENCE [LARGE SCALE GENOMIC DNA]</scope>
    <source>
        <strain evidence="5 6">HCCB10007</strain>
    </source>
</reference>
<accession>R4SZI7</accession>
<dbReference type="PATRIC" id="fig|1156913.3.peg.5464"/>
<dbReference type="PANTHER" id="PTHR46796:SF15">
    <property type="entry name" value="BLL1074 PROTEIN"/>
    <property type="match status" value="1"/>
</dbReference>
<protein>
    <submittedName>
        <fullName evidence="5">Transcriptional regulator</fullName>
    </submittedName>
</protein>
<dbReference type="InterPro" id="IPR009057">
    <property type="entry name" value="Homeodomain-like_sf"/>
</dbReference>
<feature type="domain" description="HTH araC/xylS-type" evidence="4">
    <location>
        <begin position="152"/>
        <end position="251"/>
    </location>
</feature>
<name>R4SZI7_9PSEU</name>
<dbReference type="Gene3D" id="1.10.10.60">
    <property type="entry name" value="Homeodomain-like"/>
    <property type="match status" value="1"/>
</dbReference>